<accession>A0A084SI05</accession>
<dbReference type="GO" id="GO:0006508">
    <property type="term" value="P:proteolysis"/>
    <property type="evidence" value="ECO:0007669"/>
    <property type="project" value="InterPro"/>
</dbReference>
<dbReference type="Pfam" id="PF00656">
    <property type="entry name" value="Peptidase_C14"/>
    <property type="match status" value="1"/>
</dbReference>
<comment type="caution">
    <text evidence="3">The sequence shown here is derived from an EMBL/GenBank/DDBJ whole genome shotgun (WGS) entry which is preliminary data.</text>
</comment>
<sequence>MAAPEPTSYKWIDTGSSVVKQAFQSFVNGLDRDALAIFYFVGHGAVLGACDLRLLLTNSQENEQNTTTLPVLDVVRTLKNRGFAEWAVVLDCCWAGEALRDPAITGFQQDNQIPGLIISATGTGNAWETPQHGGLLTDYLTKAISTGACMAQGKDFIDLVSAARWAQEQIKRSHAELNAQPQIHLQGSAELRVAKMPPAQPLQSSTFVESVLFIGGSPDKATGGQEQQFIIACNAIGRQLAENGIKLCICNPWPESADYPVALGYASIQSATIIRLFMPDGDNTRKNFEALKRELDNERVKLVEFWYPVIGQKEFSAETWLYCQLQALERVDAVIALGGATGGSSSLLIRLAEARGVPVIPFAFLGGSAGEAFLRHKDLYTRLGVAQELNRRNGVESLPKLIRSLARAPIDPSARVGKVFVSRAIEDASIAKLFASQLIERGLVPVFGDEPNEHGKDLQAVIHERLRHADVCAIFWSRHFAVSPYCYDELASALRRHRNEGMRIWLFKLDETPVVHPDARRLPLWSTLSEEALRDWCQDWLDTLRAP</sequence>
<dbReference type="GO" id="GO:0004197">
    <property type="term" value="F:cysteine-type endopeptidase activity"/>
    <property type="evidence" value="ECO:0007669"/>
    <property type="project" value="InterPro"/>
</dbReference>
<feature type="domain" description="Peptidase C14 caspase" evidence="1">
    <location>
        <begin position="19"/>
        <end position="162"/>
    </location>
</feature>
<gene>
    <name evidence="3" type="ORF">Q664_43285</name>
</gene>
<organism evidence="3 4">
    <name type="scientific">Archangium violaceum Cb vi76</name>
    <dbReference type="NCBI Taxonomy" id="1406225"/>
    <lineage>
        <taxon>Bacteria</taxon>
        <taxon>Pseudomonadati</taxon>
        <taxon>Myxococcota</taxon>
        <taxon>Myxococcia</taxon>
        <taxon>Myxococcales</taxon>
        <taxon>Cystobacterineae</taxon>
        <taxon>Archangiaceae</taxon>
        <taxon>Archangium</taxon>
    </lineage>
</organism>
<dbReference type="GO" id="GO:0007165">
    <property type="term" value="P:signal transduction"/>
    <property type="evidence" value="ECO:0007669"/>
    <property type="project" value="InterPro"/>
</dbReference>
<proteinExistence type="predicted"/>
<dbReference type="Pfam" id="PF13676">
    <property type="entry name" value="TIR_2"/>
    <property type="match status" value="1"/>
</dbReference>
<dbReference type="AlphaFoldDB" id="A0A084SI05"/>
<dbReference type="Gene3D" id="3.40.50.10140">
    <property type="entry name" value="Toll/interleukin-1 receptor homology (TIR) domain"/>
    <property type="match status" value="1"/>
</dbReference>
<dbReference type="InterPro" id="IPR000157">
    <property type="entry name" value="TIR_dom"/>
</dbReference>
<evidence type="ECO:0000313" key="3">
    <source>
        <dbReference type="EMBL" id="KFA88090.1"/>
    </source>
</evidence>
<reference evidence="3 4" key="1">
    <citation type="submission" date="2014-07" db="EMBL/GenBank/DDBJ databases">
        <title>Draft Genome Sequence of Gephyronic Acid Producer, Cystobacter violaceus Strain Cb vi76.</title>
        <authorList>
            <person name="Stevens D.C."/>
            <person name="Young J."/>
            <person name="Carmichael R."/>
            <person name="Tan J."/>
            <person name="Taylor R.E."/>
        </authorList>
    </citation>
    <scope>NUCLEOTIDE SEQUENCE [LARGE SCALE GENOMIC DNA]</scope>
    <source>
        <strain evidence="3 4">Cb vi76</strain>
    </source>
</reference>
<dbReference type="InterPro" id="IPR035897">
    <property type="entry name" value="Toll_tir_struct_dom_sf"/>
</dbReference>
<dbReference type="SUPFAM" id="SSF52200">
    <property type="entry name" value="Toll/Interleukin receptor TIR domain"/>
    <property type="match status" value="1"/>
</dbReference>
<dbReference type="InterPro" id="IPR011600">
    <property type="entry name" value="Pept_C14_caspase"/>
</dbReference>
<feature type="domain" description="TIR" evidence="2">
    <location>
        <begin position="419"/>
        <end position="522"/>
    </location>
</feature>
<evidence type="ECO:0000259" key="1">
    <source>
        <dbReference type="Pfam" id="PF00656"/>
    </source>
</evidence>
<dbReference type="EMBL" id="JPMI01000303">
    <property type="protein sequence ID" value="KFA88090.1"/>
    <property type="molecule type" value="Genomic_DNA"/>
</dbReference>
<evidence type="ECO:0000259" key="2">
    <source>
        <dbReference type="Pfam" id="PF13676"/>
    </source>
</evidence>
<dbReference type="Gene3D" id="3.40.50.1460">
    <property type="match status" value="1"/>
</dbReference>
<dbReference type="Proteomes" id="UP000028547">
    <property type="component" value="Unassembled WGS sequence"/>
</dbReference>
<protein>
    <submittedName>
        <fullName evidence="3">Uncharacterized protein</fullName>
    </submittedName>
</protein>
<evidence type="ECO:0000313" key="4">
    <source>
        <dbReference type="Proteomes" id="UP000028547"/>
    </source>
</evidence>
<name>A0A084SI05_9BACT</name>